<dbReference type="Pfam" id="PF14009">
    <property type="entry name" value="PADRE"/>
    <property type="match status" value="1"/>
</dbReference>
<proteinExistence type="predicted"/>
<sequence length="163" mass="18221">MGNCMVLGEKVIKIMKPDGKILEYRSPIKVHEVLSEFTGHAMRETTTPMSDLRPETKLRGGRLYYLVPLPALRPQGGVKKKVRFSEPGKDVEQQTSKVVRIKLVISKQQLQELLSKGGVSVDDMVSQPHNEKRKDGSGGSFSCDDGQREGYWKPALESIPEIN</sequence>
<evidence type="ECO:0000313" key="3">
    <source>
        <dbReference type="Proteomes" id="UP000030645"/>
    </source>
</evidence>
<organism evidence="2 3">
    <name type="scientific">Morus notabilis</name>
    <dbReference type="NCBI Taxonomy" id="981085"/>
    <lineage>
        <taxon>Eukaryota</taxon>
        <taxon>Viridiplantae</taxon>
        <taxon>Streptophyta</taxon>
        <taxon>Embryophyta</taxon>
        <taxon>Tracheophyta</taxon>
        <taxon>Spermatophyta</taxon>
        <taxon>Magnoliopsida</taxon>
        <taxon>eudicotyledons</taxon>
        <taxon>Gunneridae</taxon>
        <taxon>Pentapetalae</taxon>
        <taxon>rosids</taxon>
        <taxon>fabids</taxon>
        <taxon>Rosales</taxon>
        <taxon>Moraceae</taxon>
        <taxon>Moreae</taxon>
        <taxon>Morus</taxon>
    </lineage>
</organism>
<dbReference type="EMBL" id="KE344994">
    <property type="protein sequence ID" value="EXB88696.1"/>
    <property type="molecule type" value="Genomic_DNA"/>
</dbReference>
<dbReference type="OrthoDB" id="1688863at2759"/>
<gene>
    <name evidence="2" type="ORF">L484_015381</name>
</gene>
<keyword evidence="3" id="KW-1185">Reference proteome</keyword>
<feature type="region of interest" description="Disordered" evidence="1">
    <location>
        <begin position="121"/>
        <end position="163"/>
    </location>
</feature>
<protein>
    <submittedName>
        <fullName evidence="2">Uncharacterized protein</fullName>
    </submittedName>
</protein>
<dbReference type="Proteomes" id="UP000030645">
    <property type="component" value="Unassembled WGS sequence"/>
</dbReference>
<dbReference type="PANTHER" id="PTHR33148:SF46">
    <property type="entry name" value="EMB|CAB85509.1"/>
    <property type="match status" value="1"/>
</dbReference>
<dbReference type="AlphaFoldDB" id="W9RNW6"/>
<dbReference type="STRING" id="981085.W9RNW6"/>
<name>W9RNW6_9ROSA</name>
<dbReference type="KEGG" id="mnt:21398482"/>
<dbReference type="PANTHER" id="PTHR33148">
    <property type="entry name" value="PLASTID MOVEMENT IMPAIRED PROTEIN-RELATED"/>
    <property type="match status" value="1"/>
</dbReference>
<dbReference type="InterPro" id="IPR025322">
    <property type="entry name" value="PADRE_dom"/>
</dbReference>
<dbReference type="eggNOG" id="ENOG502S17J">
    <property type="taxonomic scope" value="Eukaryota"/>
</dbReference>
<evidence type="ECO:0000313" key="2">
    <source>
        <dbReference type="EMBL" id="EXB88696.1"/>
    </source>
</evidence>
<evidence type="ECO:0000256" key="1">
    <source>
        <dbReference type="SAM" id="MobiDB-lite"/>
    </source>
</evidence>
<accession>W9RNW6</accession>
<reference evidence="3" key="1">
    <citation type="submission" date="2013-01" db="EMBL/GenBank/DDBJ databases">
        <title>Draft Genome Sequence of a Mulberry Tree, Morus notabilis C.K. Schneid.</title>
        <authorList>
            <person name="He N."/>
            <person name="Zhao S."/>
        </authorList>
    </citation>
    <scope>NUCLEOTIDE SEQUENCE</scope>
</reference>